<accession>A0A7H9ATG8</accession>
<dbReference type="InterPro" id="IPR013783">
    <property type="entry name" value="Ig-like_fold"/>
</dbReference>
<protein>
    <submittedName>
        <fullName evidence="3">T9SS type B sorting domain-containing protein</fullName>
    </submittedName>
</protein>
<dbReference type="RefSeq" id="WP_179243062.1">
    <property type="nucleotide sequence ID" value="NZ_CP058595.1"/>
</dbReference>
<keyword evidence="4" id="KW-1185">Reference proteome</keyword>
<dbReference type="SMART" id="SM00089">
    <property type="entry name" value="PKD"/>
    <property type="match status" value="1"/>
</dbReference>
<keyword evidence="1" id="KW-0732">Signal</keyword>
<feature type="domain" description="PKD" evidence="2">
    <location>
        <begin position="400"/>
        <end position="453"/>
    </location>
</feature>
<dbReference type="InterPro" id="IPR035986">
    <property type="entry name" value="PKD_dom_sf"/>
</dbReference>
<dbReference type="InterPro" id="IPR022409">
    <property type="entry name" value="PKD/Chitinase_dom"/>
</dbReference>
<evidence type="ECO:0000259" key="2">
    <source>
        <dbReference type="PROSITE" id="PS50093"/>
    </source>
</evidence>
<dbReference type="Pfam" id="PF13585">
    <property type="entry name" value="CHU_C"/>
    <property type="match status" value="1"/>
</dbReference>
<dbReference type="EMBL" id="CP058595">
    <property type="protein sequence ID" value="QLG46783.1"/>
    <property type="molecule type" value="Genomic_DNA"/>
</dbReference>
<feature type="signal peptide" evidence="1">
    <location>
        <begin position="1"/>
        <end position="19"/>
    </location>
</feature>
<gene>
    <name evidence="3" type="ORF">HYG79_15970</name>
</gene>
<dbReference type="InterPro" id="IPR026341">
    <property type="entry name" value="T9SS_type_B"/>
</dbReference>
<dbReference type="SUPFAM" id="SSF49299">
    <property type="entry name" value="PKD domain"/>
    <property type="match status" value="1"/>
</dbReference>
<organism evidence="3 4">
    <name type="scientific">Costertonia aggregata</name>
    <dbReference type="NCBI Taxonomy" id="343403"/>
    <lineage>
        <taxon>Bacteria</taxon>
        <taxon>Pseudomonadati</taxon>
        <taxon>Bacteroidota</taxon>
        <taxon>Flavobacteriia</taxon>
        <taxon>Flavobacteriales</taxon>
        <taxon>Flavobacteriaceae</taxon>
        <taxon>Costertonia</taxon>
    </lineage>
</organism>
<reference evidence="3 4" key="1">
    <citation type="journal article" date="2006" name="Int. J. Syst. Evol. Microbiol.">
        <title>Costertonia aggregata gen. nov., sp. nov., a mesophilic marine bacterium of the family Flavobacteriaceae, isolated from a mature biofilm.</title>
        <authorList>
            <person name="Kwon K.K."/>
            <person name="Lee Y.K."/>
            <person name="Lee H.K."/>
        </authorList>
    </citation>
    <scope>NUCLEOTIDE SEQUENCE [LARGE SCALE GENOMIC DNA]</scope>
    <source>
        <strain evidence="3 4">KCCM 42265</strain>
    </source>
</reference>
<evidence type="ECO:0000256" key="1">
    <source>
        <dbReference type="SAM" id="SignalP"/>
    </source>
</evidence>
<dbReference type="AlphaFoldDB" id="A0A7H9ATG8"/>
<dbReference type="SUPFAM" id="SSF69304">
    <property type="entry name" value="Tricorn protease N-terminal domain"/>
    <property type="match status" value="1"/>
</dbReference>
<evidence type="ECO:0000313" key="4">
    <source>
        <dbReference type="Proteomes" id="UP000509302"/>
    </source>
</evidence>
<dbReference type="InterPro" id="IPR000601">
    <property type="entry name" value="PKD_dom"/>
</dbReference>
<dbReference type="CDD" id="cd00146">
    <property type="entry name" value="PKD"/>
    <property type="match status" value="1"/>
</dbReference>
<proteinExistence type="predicted"/>
<dbReference type="Proteomes" id="UP000509302">
    <property type="component" value="Chromosome"/>
</dbReference>
<dbReference type="NCBIfam" id="TIGR04131">
    <property type="entry name" value="Bac_Flav_CTERM"/>
    <property type="match status" value="1"/>
</dbReference>
<feature type="chain" id="PRO_5028804869" evidence="1">
    <location>
        <begin position="20"/>
        <end position="1168"/>
    </location>
</feature>
<dbReference type="KEGG" id="cagg:HYG79_15970"/>
<dbReference type="PROSITE" id="PS50093">
    <property type="entry name" value="PKD"/>
    <property type="match status" value="1"/>
</dbReference>
<sequence>MRNYFLVLFLLLSSFFSHAQKEAAVWYFGENAGLDFNTGAPVVLLDGQIRTQEGCSVISDFNGNLLFYTDGVTVWDRNHDQMPNGTGLNGHPSSTQSGIIVPAPGNLDIYYVFTVDELADVEGLQYSIVDLTLNGGLGDITVKNVLLETPVLEKLTAVAHANGTDIWVVAHRNFGNEYIAYLVTTAGVSVSPIVSAIGLPATEQRHVGGYLKFSPDGNFLASAASKGNFLQLFRFNNATGVISDFLEFESFYNGIAGTRIMGNYGLAFSSDSSKLYVQSTIYFNYPNLNSRIYQFDLSNYDATSIEASATLVASQSVEIGALQLAIDGKIYATQFNQYYLGVINNPNVGGTGSGYVENGVSLGSRRSRLGLPPFIQTYFIVGLRANNFCLGDSTEFSVTTNEPITSITWDFGDGTTSNLENPTHIYANSGIYTVSVTAATASETKTEVKDITIYETPMANIISDIEVCSTTTSIELDLSLKDSEILGTQSPSDYEVTYHSRQIDAENGVLAIPNTYTTTSLNQTIYARIYNRNNTSCYDTNSFIITVKQAPELLAISDWTVCDDDTDGFFDFDLSTKDSEILGAQDASIFNISYHGSQTDADAGTAPLGLSYTNSNPSEQVFFRIENATFTECFKTGNFAVEVIPGVTANSVSAISVCDDDNDGFSVFDLTVKNPEILGTQDASSFTVTYHITQFDADNGMDAVTASSFTNTIPYDQTMYARIRNNSSTDCYDTISFDISINDSPVLQNVTDWNVCDDNNDTIYGFDLTEKNMEILGAQSALDFTVSFYENRVEAETGANPIVGIWNNTAKTQEVFYRLTSVANPVCFVVDSFIIRVKDIPEANAPTPFIVCDTEETGRQIFDLTSKDIEILGPQNPSQFEVFYFASETDALLLESPLPKTNYSNTLLTETLYARIQNIDYGECYKTVPLELIVNPLPQINIEDSYVICPDSPELIIDAGNFETWSWRNESGIEIGTGRNLDIIEIGEYSLAITQTNNGLTCENIKSFEVFSSGAPESLEIEIGEFSDKVDISLNVNGTGEFEYSMDGIVFQTDNRFEVFPGEYNFFARDIFLCRTISKTVTALGYEKFFTPNGDMSHEHWNIIGGDRYPDSVVSIYDRYGSLLHQLSPTSVGWDGTFNGRPLPASDYWFRYEYDNGKVFTGHFTLKR</sequence>
<name>A0A7H9ATG8_9FLAO</name>
<dbReference type="Pfam" id="PF18911">
    <property type="entry name" value="PKD_4"/>
    <property type="match status" value="1"/>
</dbReference>
<evidence type="ECO:0000313" key="3">
    <source>
        <dbReference type="EMBL" id="QLG46783.1"/>
    </source>
</evidence>
<dbReference type="Gene3D" id="2.60.40.10">
    <property type="entry name" value="Immunoglobulins"/>
    <property type="match status" value="1"/>
</dbReference>